<name>A0ABS5GBI9_9BRAD</name>
<gene>
    <name evidence="2" type="ORF">JQ619_22410</name>
</gene>
<proteinExistence type="predicted"/>
<keyword evidence="3" id="KW-1185">Reference proteome</keyword>
<sequence length="124" mass="12827">MAEGADSIALDSQPFHADFHGDSADDPARVTLRDNPQAVDLVVVDHSPVQADQGCSVTAAIQAVAIAAEAPADTPRIDLAREGATDGRTDDRIHGRSSHDTARPAVASVMAAHHHDVAPANALP</sequence>
<accession>A0ABS5GBI9</accession>
<evidence type="ECO:0000256" key="1">
    <source>
        <dbReference type="SAM" id="MobiDB-lite"/>
    </source>
</evidence>
<feature type="region of interest" description="Disordered" evidence="1">
    <location>
        <begin position="76"/>
        <end position="107"/>
    </location>
</feature>
<reference evidence="3" key="1">
    <citation type="journal article" date="2021" name="ISME J.">
        <title>Evolutionary origin and ecological implication of a unique nif island in free-living Bradyrhizobium lineages.</title>
        <authorList>
            <person name="Tao J."/>
        </authorList>
    </citation>
    <scope>NUCLEOTIDE SEQUENCE [LARGE SCALE GENOMIC DNA]</scope>
    <source>
        <strain evidence="3">SZCCT0094</strain>
    </source>
</reference>
<feature type="compositionally biased region" description="Basic and acidic residues" evidence="1">
    <location>
        <begin position="76"/>
        <end position="102"/>
    </location>
</feature>
<feature type="compositionally biased region" description="Basic and acidic residues" evidence="1">
    <location>
        <begin position="17"/>
        <end position="30"/>
    </location>
</feature>
<dbReference type="Proteomes" id="UP001314635">
    <property type="component" value="Unassembled WGS sequence"/>
</dbReference>
<comment type="caution">
    <text evidence="2">The sequence shown here is derived from an EMBL/GenBank/DDBJ whole genome shotgun (WGS) entry which is preliminary data.</text>
</comment>
<organism evidence="2 3">
    <name type="scientific">Bradyrhizobium denitrificans</name>
    <dbReference type="NCBI Taxonomy" id="2734912"/>
    <lineage>
        <taxon>Bacteria</taxon>
        <taxon>Pseudomonadati</taxon>
        <taxon>Pseudomonadota</taxon>
        <taxon>Alphaproteobacteria</taxon>
        <taxon>Hyphomicrobiales</taxon>
        <taxon>Nitrobacteraceae</taxon>
        <taxon>Bradyrhizobium</taxon>
    </lineage>
</organism>
<protein>
    <submittedName>
        <fullName evidence="2">Uncharacterized protein</fullName>
    </submittedName>
</protein>
<feature type="region of interest" description="Disordered" evidence="1">
    <location>
        <begin position="1"/>
        <end position="30"/>
    </location>
</feature>
<evidence type="ECO:0000313" key="3">
    <source>
        <dbReference type="Proteomes" id="UP001314635"/>
    </source>
</evidence>
<evidence type="ECO:0000313" key="2">
    <source>
        <dbReference type="EMBL" id="MBR1138520.1"/>
    </source>
</evidence>
<dbReference type="EMBL" id="JAFCLK010000022">
    <property type="protein sequence ID" value="MBR1138520.1"/>
    <property type="molecule type" value="Genomic_DNA"/>
</dbReference>